<name>A0A3B0TMK3_9ZZZZ</name>
<dbReference type="Gene3D" id="3.40.50.1000">
    <property type="entry name" value="HAD superfamily/HAD-like"/>
    <property type="match status" value="1"/>
</dbReference>
<dbReference type="SFLD" id="SFLDG01129">
    <property type="entry name" value="C1.5:_HAD__Beta-PGM__Phosphata"/>
    <property type="match status" value="1"/>
</dbReference>
<dbReference type="InterPro" id="IPR023214">
    <property type="entry name" value="HAD_sf"/>
</dbReference>
<sequence>MLKNIIFDFGDIFINLDKQAIFREMEKFGAKPEPTPELISLSETYEVGGIPSDEFINQLREVCPKAKPKDIVSSWNSILLDFPDYRLRFLEELGGKKTYRLFLLSNTNAMHIERVIEIMGIDKFDRFKNSFEKFYLSHEINLRKPNADIYQFVLDQNKLIAEETIFIDDTKENTDAAEKLGIKCWHLHVGKEDIVHLKTKL</sequence>
<dbReference type="SUPFAM" id="SSF56784">
    <property type="entry name" value="HAD-like"/>
    <property type="match status" value="1"/>
</dbReference>
<dbReference type="GO" id="GO:0016787">
    <property type="term" value="F:hydrolase activity"/>
    <property type="evidence" value="ECO:0007669"/>
    <property type="project" value="UniProtKB-KW"/>
</dbReference>
<dbReference type="InterPro" id="IPR006439">
    <property type="entry name" value="HAD-SF_hydro_IA"/>
</dbReference>
<keyword evidence="1" id="KW-0378">Hydrolase</keyword>
<dbReference type="InterPro" id="IPR023198">
    <property type="entry name" value="PGP-like_dom2"/>
</dbReference>
<dbReference type="Pfam" id="PF13419">
    <property type="entry name" value="HAD_2"/>
    <property type="match status" value="1"/>
</dbReference>
<dbReference type="NCBIfam" id="TIGR01509">
    <property type="entry name" value="HAD-SF-IA-v3"/>
    <property type="match status" value="1"/>
</dbReference>
<proteinExistence type="predicted"/>
<accession>A0A3B0TMK3</accession>
<organism evidence="1">
    <name type="scientific">hydrothermal vent metagenome</name>
    <dbReference type="NCBI Taxonomy" id="652676"/>
    <lineage>
        <taxon>unclassified sequences</taxon>
        <taxon>metagenomes</taxon>
        <taxon>ecological metagenomes</taxon>
    </lineage>
</organism>
<protein>
    <submittedName>
        <fullName evidence="1">Haloacid dehalogenase-like hydrolase</fullName>
    </submittedName>
</protein>
<dbReference type="SFLD" id="SFLDS00003">
    <property type="entry name" value="Haloacid_Dehalogenase"/>
    <property type="match status" value="1"/>
</dbReference>
<dbReference type="AlphaFoldDB" id="A0A3B0TMK3"/>
<evidence type="ECO:0000313" key="1">
    <source>
        <dbReference type="EMBL" id="VAW09864.1"/>
    </source>
</evidence>
<dbReference type="EMBL" id="UOEL01000004">
    <property type="protein sequence ID" value="VAW09864.1"/>
    <property type="molecule type" value="Genomic_DNA"/>
</dbReference>
<gene>
    <name evidence="1" type="ORF">MNBD_BACTEROID03-53</name>
</gene>
<dbReference type="PANTHER" id="PTHR43611:SF3">
    <property type="entry name" value="FLAVIN MONONUCLEOTIDE HYDROLASE 1, CHLOROPLATIC"/>
    <property type="match status" value="1"/>
</dbReference>
<dbReference type="CDD" id="cd02603">
    <property type="entry name" value="HAD_sEH-N_like"/>
    <property type="match status" value="1"/>
</dbReference>
<dbReference type="InterPro" id="IPR036412">
    <property type="entry name" value="HAD-like_sf"/>
</dbReference>
<dbReference type="Gene3D" id="1.10.150.240">
    <property type="entry name" value="Putative phosphatase, domain 2"/>
    <property type="match status" value="1"/>
</dbReference>
<dbReference type="InterPro" id="IPR041492">
    <property type="entry name" value="HAD_2"/>
</dbReference>
<dbReference type="PANTHER" id="PTHR43611">
    <property type="entry name" value="ALPHA-D-GLUCOSE 1-PHOSPHATE PHOSPHATASE"/>
    <property type="match status" value="1"/>
</dbReference>
<reference evidence="1" key="1">
    <citation type="submission" date="2018-06" db="EMBL/GenBank/DDBJ databases">
        <authorList>
            <person name="Zhirakovskaya E."/>
        </authorList>
    </citation>
    <scope>NUCLEOTIDE SEQUENCE</scope>
</reference>